<evidence type="ECO:0000313" key="8">
    <source>
        <dbReference type="WBParaSite" id="jg16227"/>
    </source>
</evidence>
<reference evidence="8" key="1">
    <citation type="submission" date="2022-11" db="UniProtKB">
        <authorList>
            <consortium name="WormBaseParasite"/>
        </authorList>
    </citation>
    <scope>IDENTIFICATION</scope>
</reference>
<name>A0A915D5E3_9BILA</name>
<evidence type="ECO:0000256" key="4">
    <source>
        <dbReference type="ARBA" id="ARBA00023239"/>
    </source>
</evidence>
<feature type="domain" description="tRNA intron endonuclease catalytic" evidence="6">
    <location>
        <begin position="8"/>
        <end position="71"/>
    </location>
</feature>
<dbReference type="AlphaFoldDB" id="A0A915D5E3"/>
<evidence type="ECO:0000256" key="1">
    <source>
        <dbReference type="ARBA" id="ARBA00008078"/>
    </source>
</evidence>
<dbReference type="EC" id="4.6.1.16" evidence="2"/>
<dbReference type="GO" id="GO:0000379">
    <property type="term" value="P:tRNA-type intron splice site recognition and cleavage"/>
    <property type="evidence" value="ECO:0007669"/>
    <property type="project" value="TreeGrafter"/>
</dbReference>
<evidence type="ECO:0000313" key="7">
    <source>
        <dbReference type="Proteomes" id="UP000887574"/>
    </source>
</evidence>
<comment type="similarity">
    <text evidence="1">Belongs to the tRNA-intron endonuclease family.</text>
</comment>
<keyword evidence="4" id="KW-0456">Lyase</keyword>
<dbReference type="Pfam" id="PF01974">
    <property type="entry name" value="tRNA_int_endo"/>
    <property type="match status" value="1"/>
</dbReference>
<organism evidence="7 8">
    <name type="scientific">Ditylenchus dipsaci</name>
    <dbReference type="NCBI Taxonomy" id="166011"/>
    <lineage>
        <taxon>Eukaryota</taxon>
        <taxon>Metazoa</taxon>
        <taxon>Ecdysozoa</taxon>
        <taxon>Nematoda</taxon>
        <taxon>Chromadorea</taxon>
        <taxon>Rhabditida</taxon>
        <taxon>Tylenchina</taxon>
        <taxon>Tylenchomorpha</taxon>
        <taxon>Sphaerularioidea</taxon>
        <taxon>Anguinidae</taxon>
        <taxon>Anguininae</taxon>
        <taxon>Ditylenchus</taxon>
    </lineage>
</organism>
<dbReference type="InterPro" id="IPR011856">
    <property type="entry name" value="tRNA_endonuc-like_dom_sf"/>
</dbReference>
<accession>A0A915D5E3</accession>
<dbReference type="PANTHER" id="PTHR13070">
    <property type="entry name" value="TRNA-SPLICING ENDONUCLEASE SUBUNIT SEN34-RELATED"/>
    <property type="match status" value="1"/>
</dbReference>
<dbReference type="SUPFAM" id="SSF53032">
    <property type="entry name" value="tRNA-intron endonuclease catalytic domain-like"/>
    <property type="match status" value="1"/>
</dbReference>
<dbReference type="GO" id="GO:0000213">
    <property type="term" value="F:tRNA-intron lyase activity"/>
    <property type="evidence" value="ECO:0007669"/>
    <property type="project" value="UniProtKB-EC"/>
</dbReference>
<dbReference type="GO" id="GO:0005634">
    <property type="term" value="C:nucleus"/>
    <property type="evidence" value="ECO:0007669"/>
    <property type="project" value="UniProtKB-ARBA"/>
</dbReference>
<evidence type="ECO:0000259" key="6">
    <source>
        <dbReference type="Pfam" id="PF01974"/>
    </source>
</evidence>
<proteinExistence type="inferred from homology"/>
<dbReference type="InterPro" id="IPR036167">
    <property type="entry name" value="tRNA_intron_Endo_cat-like_sf"/>
</dbReference>
<dbReference type="PANTHER" id="PTHR13070:SF0">
    <property type="entry name" value="TRNA-SPLICING ENDONUCLEASE SUBUNIT SEN34"/>
    <property type="match status" value="1"/>
</dbReference>
<evidence type="ECO:0000256" key="2">
    <source>
        <dbReference type="ARBA" id="ARBA00012573"/>
    </source>
</evidence>
<dbReference type="Gene3D" id="3.40.1350.10">
    <property type="match status" value="1"/>
</dbReference>
<sequence length="86" mass="9693">MEKRILFTAGTKFGCDYLAYEKPPGVDHSKFMVICMDSSSDSIKPLDLISISRVSSQVKKKLLLAIVSPGNTLPYYIKANWWKGHK</sequence>
<dbReference type="InterPro" id="IPR006677">
    <property type="entry name" value="tRNA_intron_Endonuc_cat-like"/>
</dbReference>
<evidence type="ECO:0000256" key="5">
    <source>
        <dbReference type="ARBA" id="ARBA00034031"/>
    </source>
</evidence>
<keyword evidence="3" id="KW-0819">tRNA processing</keyword>
<protein>
    <recommendedName>
        <fullName evidence="2">tRNA-intron lyase</fullName>
        <ecNumber evidence="2">4.6.1.16</ecNumber>
    </recommendedName>
</protein>
<comment type="catalytic activity">
    <reaction evidence="5">
        <text>pretRNA = a 3'-half-tRNA molecule with a 5'-OH end + a 5'-half-tRNA molecule with a 2',3'-cyclic phosphate end + an intron with a 2',3'-cyclic phosphate and a 5'-hydroxyl terminus.</text>
        <dbReference type="EC" id="4.6.1.16"/>
    </reaction>
</comment>
<dbReference type="WBParaSite" id="jg16227">
    <property type="protein sequence ID" value="jg16227"/>
    <property type="gene ID" value="jg16227"/>
</dbReference>
<keyword evidence="7" id="KW-1185">Reference proteome</keyword>
<dbReference type="Proteomes" id="UP000887574">
    <property type="component" value="Unplaced"/>
</dbReference>
<dbReference type="CDD" id="cd22363">
    <property type="entry name" value="tRNA-intron_lyase_C"/>
    <property type="match status" value="1"/>
</dbReference>
<evidence type="ECO:0000256" key="3">
    <source>
        <dbReference type="ARBA" id="ARBA00022694"/>
    </source>
</evidence>
<dbReference type="GO" id="GO:0003676">
    <property type="term" value="F:nucleic acid binding"/>
    <property type="evidence" value="ECO:0007669"/>
    <property type="project" value="InterPro"/>
</dbReference>